<dbReference type="Pfam" id="PF02190">
    <property type="entry name" value="LON_substr_bdg"/>
    <property type="match status" value="1"/>
</dbReference>
<evidence type="ECO:0000313" key="3">
    <source>
        <dbReference type="Proteomes" id="UP001166585"/>
    </source>
</evidence>
<dbReference type="RefSeq" id="WP_213753873.1">
    <property type="nucleotide sequence ID" value="NZ_JAHCQH010000012.1"/>
</dbReference>
<accession>A0ABS5R311</accession>
<dbReference type="SUPFAM" id="SSF88697">
    <property type="entry name" value="PUA domain-like"/>
    <property type="match status" value="1"/>
</dbReference>
<evidence type="ECO:0000259" key="1">
    <source>
        <dbReference type="PROSITE" id="PS51787"/>
    </source>
</evidence>
<feature type="domain" description="Lon N-terminal" evidence="1">
    <location>
        <begin position="17"/>
        <end position="213"/>
    </location>
</feature>
<keyword evidence="3" id="KW-1185">Reference proteome</keyword>
<dbReference type="InterPro" id="IPR003111">
    <property type="entry name" value="Lon_prtase_N"/>
</dbReference>
<organism evidence="2 3">
    <name type="scientific">Ancylobacter radicis</name>
    <dbReference type="NCBI Taxonomy" id="2836179"/>
    <lineage>
        <taxon>Bacteria</taxon>
        <taxon>Pseudomonadati</taxon>
        <taxon>Pseudomonadota</taxon>
        <taxon>Alphaproteobacteria</taxon>
        <taxon>Hyphomicrobiales</taxon>
        <taxon>Xanthobacteraceae</taxon>
        <taxon>Ancylobacter</taxon>
    </lineage>
</organism>
<protein>
    <submittedName>
        <fullName evidence="2">LON peptidase substrate-binding domain-containing protein</fullName>
    </submittedName>
</protein>
<dbReference type="Proteomes" id="UP001166585">
    <property type="component" value="Unassembled WGS sequence"/>
</dbReference>
<gene>
    <name evidence="2" type="ORF">KIP89_02745</name>
</gene>
<proteinExistence type="predicted"/>
<dbReference type="InterPro" id="IPR046336">
    <property type="entry name" value="Lon_prtase_N_sf"/>
</dbReference>
<dbReference type="EMBL" id="JAHCQH010000012">
    <property type="protein sequence ID" value="MBS9476019.1"/>
    <property type="molecule type" value="Genomic_DNA"/>
</dbReference>
<dbReference type="PROSITE" id="PS51787">
    <property type="entry name" value="LON_N"/>
    <property type="match status" value="1"/>
</dbReference>
<dbReference type="Gene3D" id="2.30.130.40">
    <property type="entry name" value="LON domain-like"/>
    <property type="match status" value="1"/>
</dbReference>
<dbReference type="PANTHER" id="PTHR46732">
    <property type="entry name" value="ATP-DEPENDENT PROTEASE LA (LON) DOMAIN PROTEIN"/>
    <property type="match status" value="1"/>
</dbReference>
<evidence type="ECO:0000313" key="2">
    <source>
        <dbReference type="EMBL" id="MBS9476019.1"/>
    </source>
</evidence>
<dbReference type="SMART" id="SM00464">
    <property type="entry name" value="LON"/>
    <property type="match status" value="1"/>
</dbReference>
<name>A0ABS5R311_9HYPH</name>
<sequence>MAINKPYGGPSELPRTIPLFPLEGALLLPRCQLPLNVFEPRYVAMVDAALAGSRLIGMIQPAFDPTGRPMAGGAALAGVGCVGRITEIAESGDGRYILNLSGVARFRLLAEIEADTLFRQGEVDFAPFADDFKPGAGGDAVNRGALLRTLADYLDANQLEADWESIKDAPNEALVNALAMMSPFGPREKQALLEAPTLGARAEMLIAVTQMAMARTAGGDGDNSLQ</sequence>
<dbReference type="InterPro" id="IPR015947">
    <property type="entry name" value="PUA-like_sf"/>
</dbReference>
<reference evidence="2" key="1">
    <citation type="submission" date="2021-05" db="EMBL/GenBank/DDBJ databases">
        <authorList>
            <person name="Sun Q."/>
            <person name="Inoue M."/>
        </authorList>
    </citation>
    <scope>NUCLEOTIDE SEQUENCE</scope>
    <source>
        <strain evidence="2">VKM B-3255</strain>
    </source>
</reference>
<dbReference type="PANTHER" id="PTHR46732:SF8">
    <property type="entry name" value="ATP-DEPENDENT PROTEASE LA (LON) DOMAIN PROTEIN"/>
    <property type="match status" value="1"/>
</dbReference>
<comment type="caution">
    <text evidence="2">The sequence shown here is derived from an EMBL/GenBank/DDBJ whole genome shotgun (WGS) entry which is preliminary data.</text>
</comment>